<evidence type="ECO:0000256" key="1">
    <source>
        <dbReference type="ARBA" id="ARBA00023125"/>
    </source>
</evidence>
<accession>A0A0R1M7G4</accession>
<keyword evidence="5" id="KW-1185">Reference proteome</keyword>
<dbReference type="InterPro" id="IPR001387">
    <property type="entry name" value="Cro/C1-type_HTH"/>
</dbReference>
<dbReference type="InterPro" id="IPR010982">
    <property type="entry name" value="Lambda_DNA-bd_dom_sf"/>
</dbReference>
<feature type="transmembrane region" description="Helical" evidence="2">
    <location>
        <begin position="102"/>
        <end position="126"/>
    </location>
</feature>
<dbReference type="CDD" id="cd00093">
    <property type="entry name" value="HTH_XRE"/>
    <property type="match status" value="1"/>
</dbReference>
<feature type="transmembrane region" description="Helical" evidence="2">
    <location>
        <begin position="160"/>
        <end position="181"/>
    </location>
</feature>
<protein>
    <recommendedName>
        <fullName evidence="3">HTH cro/C1-type domain-containing protein</fullName>
    </recommendedName>
</protein>
<gene>
    <name evidence="4" type="ORF">FC92_GL001961</name>
</gene>
<dbReference type="RefSeq" id="WP_057870400.1">
    <property type="nucleotide sequence ID" value="NZ_AZDX01000066.1"/>
</dbReference>
<keyword evidence="2" id="KW-1133">Transmembrane helix</keyword>
<dbReference type="Proteomes" id="UP000051448">
    <property type="component" value="Unassembled WGS sequence"/>
</dbReference>
<dbReference type="PROSITE" id="PS50943">
    <property type="entry name" value="HTH_CROC1"/>
    <property type="match status" value="1"/>
</dbReference>
<dbReference type="PATRIC" id="fig|1423759.3.peg.2052"/>
<proteinExistence type="predicted"/>
<dbReference type="AlphaFoldDB" id="A0A0R1M7G4"/>
<dbReference type="STRING" id="1423759.FC92_GL001961"/>
<feature type="domain" description="HTH cro/C1-type" evidence="3">
    <location>
        <begin position="7"/>
        <end position="61"/>
    </location>
</feature>
<dbReference type="SUPFAM" id="SSF47413">
    <property type="entry name" value="lambda repressor-like DNA-binding domains"/>
    <property type="match status" value="1"/>
</dbReference>
<dbReference type="EMBL" id="AZDX01000066">
    <property type="protein sequence ID" value="KRL03865.1"/>
    <property type="molecule type" value="Genomic_DNA"/>
</dbReference>
<comment type="caution">
    <text evidence="4">The sequence shown here is derived from an EMBL/GenBank/DDBJ whole genome shotgun (WGS) entry which is preliminary data.</text>
</comment>
<dbReference type="GO" id="GO:0003677">
    <property type="term" value="F:DNA binding"/>
    <property type="evidence" value="ECO:0007669"/>
    <property type="project" value="UniProtKB-KW"/>
</dbReference>
<organism evidence="4 5">
    <name type="scientific">Liquorilactobacillus hordei DSM 19519</name>
    <dbReference type="NCBI Taxonomy" id="1423759"/>
    <lineage>
        <taxon>Bacteria</taxon>
        <taxon>Bacillati</taxon>
        <taxon>Bacillota</taxon>
        <taxon>Bacilli</taxon>
        <taxon>Lactobacillales</taxon>
        <taxon>Lactobacillaceae</taxon>
        <taxon>Liquorilactobacillus</taxon>
    </lineage>
</organism>
<dbReference type="PANTHER" id="PTHR46558:SF15">
    <property type="entry name" value="HELIX-TURN-HELIX DOMAIN PROTEIN"/>
    <property type="match status" value="1"/>
</dbReference>
<dbReference type="PANTHER" id="PTHR46558">
    <property type="entry name" value="TRACRIPTIONAL REGULATORY PROTEIN-RELATED-RELATED"/>
    <property type="match status" value="1"/>
</dbReference>
<evidence type="ECO:0000313" key="5">
    <source>
        <dbReference type="Proteomes" id="UP000051448"/>
    </source>
</evidence>
<dbReference type="OrthoDB" id="9805856at2"/>
<name>A0A0R1M7G4_9LACO</name>
<keyword evidence="1" id="KW-0238">DNA-binding</keyword>
<evidence type="ECO:0000256" key="2">
    <source>
        <dbReference type="SAM" id="Phobius"/>
    </source>
</evidence>
<sequence length="190" mass="22257">MSFGKQLILIRKQHGFSQEQLAQKVYVSRQTISSWENDRTYPDLKSLLILSEMVNTSVDNLVKGDIDQARYQMMRRKIYWLYITNILFLILIYLSFTSLHWLPLSISLIGMVTFTVLGVENTLYLINFSNRHNLHNIRQIINYLNGKNIHQSKITKRNLWIQYVSGGILGILIGLLFLFLISKYVLGMHF</sequence>
<reference evidence="4 5" key="1">
    <citation type="journal article" date="2015" name="Genome Announc.">
        <title>Expanding the biotechnology potential of lactobacilli through comparative genomics of 213 strains and associated genera.</title>
        <authorList>
            <person name="Sun Z."/>
            <person name="Harris H.M."/>
            <person name="McCann A."/>
            <person name="Guo C."/>
            <person name="Argimon S."/>
            <person name="Zhang W."/>
            <person name="Yang X."/>
            <person name="Jeffery I.B."/>
            <person name="Cooney J.C."/>
            <person name="Kagawa T.F."/>
            <person name="Liu W."/>
            <person name="Song Y."/>
            <person name="Salvetti E."/>
            <person name="Wrobel A."/>
            <person name="Rasinkangas P."/>
            <person name="Parkhill J."/>
            <person name="Rea M.C."/>
            <person name="O'Sullivan O."/>
            <person name="Ritari J."/>
            <person name="Douillard F.P."/>
            <person name="Paul Ross R."/>
            <person name="Yang R."/>
            <person name="Briner A.E."/>
            <person name="Felis G.E."/>
            <person name="de Vos W.M."/>
            <person name="Barrangou R."/>
            <person name="Klaenhammer T.R."/>
            <person name="Caufield P.W."/>
            <person name="Cui Y."/>
            <person name="Zhang H."/>
            <person name="O'Toole P.W."/>
        </authorList>
    </citation>
    <scope>NUCLEOTIDE SEQUENCE [LARGE SCALE GENOMIC DNA]</scope>
    <source>
        <strain evidence="4 5">DSM 19519</strain>
    </source>
</reference>
<dbReference type="Pfam" id="PF01381">
    <property type="entry name" value="HTH_3"/>
    <property type="match status" value="1"/>
</dbReference>
<dbReference type="Gene3D" id="1.10.260.40">
    <property type="entry name" value="lambda repressor-like DNA-binding domains"/>
    <property type="match status" value="1"/>
</dbReference>
<dbReference type="SMART" id="SM00530">
    <property type="entry name" value="HTH_XRE"/>
    <property type="match status" value="1"/>
</dbReference>
<keyword evidence="2" id="KW-0472">Membrane</keyword>
<keyword evidence="2" id="KW-0812">Transmembrane</keyword>
<evidence type="ECO:0000259" key="3">
    <source>
        <dbReference type="PROSITE" id="PS50943"/>
    </source>
</evidence>
<evidence type="ECO:0000313" key="4">
    <source>
        <dbReference type="EMBL" id="KRL03865.1"/>
    </source>
</evidence>
<feature type="transmembrane region" description="Helical" evidence="2">
    <location>
        <begin position="78"/>
        <end position="96"/>
    </location>
</feature>